<evidence type="ECO:0000313" key="2">
    <source>
        <dbReference type="EMBL" id="GGP13842.1"/>
    </source>
</evidence>
<evidence type="ECO:0000256" key="1">
    <source>
        <dbReference type="SAM" id="SignalP"/>
    </source>
</evidence>
<dbReference type="EMBL" id="BMLW01000011">
    <property type="protein sequence ID" value="GGP13842.1"/>
    <property type="molecule type" value="Genomic_DNA"/>
</dbReference>
<dbReference type="Proteomes" id="UP000641206">
    <property type="component" value="Unassembled WGS sequence"/>
</dbReference>
<feature type="chain" id="PRO_5045558921" description="DUF3993 domain-containing protein" evidence="1">
    <location>
        <begin position="22"/>
        <end position="170"/>
    </location>
</feature>
<accession>A0ABQ2NYN1</accession>
<name>A0ABQ2NYN1_9BACI</name>
<comment type="caution">
    <text evidence="2">The sequence shown here is derived from an EMBL/GenBank/DDBJ whole genome shotgun (WGS) entry which is preliminary data.</text>
</comment>
<keyword evidence="1" id="KW-0732">Signal</keyword>
<keyword evidence="3" id="KW-1185">Reference proteome</keyword>
<gene>
    <name evidence="2" type="ORF">GCM10011346_35440</name>
</gene>
<evidence type="ECO:0008006" key="4">
    <source>
        <dbReference type="Google" id="ProtNLM"/>
    </source>
</evidence>
<evidence type="ECO:0000313" key="3">
    <source>
        <dbReference type="Proteomes" id="UP000641206"/>
    </source>
</evidence>
<proteinExistence type="predicted"/>
<reference evidence="3" key="1">
    <citation type="journal article" date="2019" name="Int. J. Syst. Evol. Microbiol.">
        <title>The Global Catalogue of Microorganisms (GCM) 10K type strain sequencing project: providing services to taxonomists for standard genome sequencing and annotation.</title>
        <authorList>
            <consortium name="The Broad Institute Genomics Platform"/>
            <consortium name="The Broad Institute Genome Sequencing Center for Infectious Disease"/>
            <person name="Wu L."/>
            <person name="Ma J."/>
        </authorList>
    </citation>
    <scope>NUCLEOTIDE SEQUENCE [LARGE SCALE GENOMIC DNA]</scope>
    <source>
        <strain evidence="3">CGMCC 1.7693</strain>
    </source>
</reference>
<organism evidence="2 3">
    <name type="scientific">Oceanobacillus neutriphilus</name>
    <dbReference type="NCBI Taxonomy" id="531815"/>
    <lineage>
        <taxon>Bacteria</taxon>
        <taxon>Bacillati</taxon>
        <taxon>Bacillota</taxon>
        <taxon>Bacilli</taxon>
        <taxon>Bacillales</taxon>
        <taxon>Bacillaceae</taxon>
        <taxon>Oceanobacillus</taxon>
    </lineage>
</organism>
<feature type="signal peptide" evidence="1">
    <location>
        <begin position="1"/>
        <end position="21"/>
    </location>
</feature>
<protein>
    <recommendedName>
        <fullName evidence="4">DUF3993 domain-containing protein</fullName>
    </recommendedName>
</protein>
<sequence>MRKLALILCFTIMIAMIFSITASKETSVQGEDQTDMPAAEAEETQPDKEEIIRVINGLADTLKQEADDSYKLKNYETEQELTEAFEAYVTPELAGQFVDYYFRVEADGVYVFPTETMPWFQEENEYDMINTSNHSVRLVQENENDMVGSYTLVVEMTLQNGWKIQDISYR</sequence>